<keyword evidence="11" id="KW-0811">Translocation</keyword>
<keyword evidence="6" id="KW-0813">Transport</keyword>
<dbReference type="Proteomes" id="UP000321934">
    <property type="component" value="Chromosome"/>
</dbReference>
<evidence type="ECO:0000256" key="1">
    <source>
        <dbReference type="ARBA" id="ARBA00002061"/>
    </source>
</evidence>
<feature type="transmembrane region" description="Helical" evidence="13">
    <location>
        <begin position="23"/>
        <end position="42"/>
    </location>
</feature>
<sequence>MINFLISNANASEVAAEVAQPSIFQSIMPILMIFVVFYFFIIRPQSKKYKEQQGMINGTKEGDEVIILSGVFGKISAIENNETCMVEISKGNEIKIYKTAIVRNISFEERRKNDVIKTIAKK</sequence>
<keyword evidence="15" id="KW-1185">Reference proteome</keyword>
<dbReference type="Pfam" id="PF02699">
    <property type="entry name" value="YajC"/>
    <property type="match status" value="1"/>
</dbReference>
<evidence type="ECO:0000256" key="4">
    <source>
        <dbReference type="ARBA" id="ARBA00011718"/>
    </source>
</evidence>
<dbReference type="InterPro" id="IPR003849">
    <property type="entry name" value="Preprotein_translocase_YajC"/>
</dbReference>
<evidence type="ECO:0000256" key="12">
    <source>
        <dbReference type="ARBA" id="ARBA00023136"/>
    </source>
</evidence>
<dbReference type="EMBL" id="CP029077">
    <property type="protein sequence ID" value="QED22851.1"/>
    <property type="molecule type" value="Genomic_DNA"/>
</dbReference>
<dbReference type="PANTHER" id="PTHR33909:SF1">
    <property type="entry name" value="SEC TRANSLOCON ACCESSORY COMPLEX SUBUNIT YAJC"/>
    <property type="match status" value="1"/>
</dbReference>
<dbReference type="OrthoDB" id="9811406at2"/>
<name>A0A5B8XEU4_9RICK</name>
<keyword evidence="7" id="KW-1003">Cell membrane</keyword>
<evidence type="ECO:0000256" key="6">
    <source>
        <dbReference type="ARBA" id="ARBA00022448"/>
    </source>
</evidence>
<comment type="subunit">
    <text evidence="4">Part of the SecDF-YidC-YajC translocase complex. The SecDF-YidC-YajC translocase forms a supercomplex with SecYEG, called the holo-translocon (HTL).</text>
</comment>
<evidence type="ECO:0000256" key="11">
    <source>
        <dbReference type="ARBA" id="ARBA00023010"/>
    </source>
</evidence>
<evidence type="ECO:0000256" key="2">
    <source>
        <dbReference type="ARBA" id="ARBA00004377"/>
    </source>
</evidence>
<dbReference type="GO" id="GO:0005886">
    <property type="term" value="C:plasma membrane"/>
    <property type="evidence" value="ECO:0007669"/>
    <property type="project" value="UniProtKB-SubCell"/>
</dbReference>
<dbReference type="RefSeq" id="WP_146820163.1">
    <property type="nucleotide sequence ID" value="NZ_CP029077.1"/>
</dbReference>
<evidence type="ECO:0000256" key="5">
    <source>
        <dbReference type="ARBA" id="ARBA00014962"/>
    </source>
</evidence>
<accession>A0A5B8XEU4</accession>
<organism evidence="14 15">
    <name type="scientific">Candidatus Deianiraea vastatrix</name>
    <dbReference type="NCBI Taxonomy" id="2163644"/>
    <lineage>
        <taxon>Bacteria</taxon>
        <taxon>Pseudomonadati</taxon>
        <taxon>Pseudomonadota</taxon>
        <taxon>Alphaproteobacteria</taxon>
        <taxon>Rickettsiales</taxon>
        <taxon>Candidatus Deianiraeaceae</taxon>
        <taxon>Candidatus Deianiraea</taxon>
    </lineage>
</organism>
<dbReference type="PRINTS" id="PR01853">
    <property type="entry name" value="YAJCTRNLCASE"/>
</dbReference>
<evidence type="ECO:0000313" key="15">
    <source>
        <dbReference type="Proteomes" id="UP000321934"/>
    </source>
</evidence>
<keyword evidence="10 13" id="KW-1133">Transmembrane helix</keyword>
<gene>
    <name evidence="14" type="ORF">Deia_00037</name>
</gene>
<evidence type="ECO:0000256" key="7">
    <source>
        <dbReference type="ARBA" id="ARBA00022475"/>
    </source>
</evidence>
<comment type="similarity">
    <text evidence="3">Belongs to the YajC family.</text>
</comment>
<dbReference type="GO" id="GO:0015031">
    <property type="term" value="P:protein transport"/>
    <property type="evidence" value="ECO:0007669"/>
    <property type="project" value="UniProtKB-KW"/>
</dbReference>
<comment type="function">
    <text evidence="1">The SecYEG-SecDF-YajC-YidC holo-translocon (HTL) protein secretase/insertase is a supercomplex required for protein secretion, insertion of proteins into membranes, and assembly of membrane protein complexes. While the SecYEG complex is essential for assembly of a number of proteins and complexes, the SecDF-YajC-YidC subcomplex facilitates these functions.</text>
</comment>
<dbReference type="PANTHER" id="PTHR33909">
    <property type="entry name" value="SEC TRANSLOCON ACCESSORY COMPLEX SUBUNIT YAJC"/>
    <property type="match status" value="1"/>
</dbReference>
<evidence type="ECO:0000256" key="9">
    <source>
        <dbReference type="ARBA" id="ARBA00022927"/>
    </source>
</evidence>
<comment type="subcellular location">
    <subcellularLocation>
        <location evidence="2">Cell inner membrane</location>
        <topology evidence="2">Single-pass membrane protein</topology>
    </subcellularLocation>
</comment>
<proteinExistence type="inferred from homology"/>
<keyword evidence="8 13" id="KW-0812">Transmembrane</keyword>
<evidence type="ECO:0000256" key="3">
    <source>
        <dbReference type="ARBA" id="ARBA00006742"/>
    </source>
</evidence>
<evidence type="ECO:0000313" key="14">
    <source>
        <dbReference type="EMBL" id="QED22851.1"/>
    </source>
</evidence>
<reference evidence="14 15" key="1">
    <citation type="journal article" date="2019" name="ISME J.">
        <title>Deianiraea, an extracellular bacterium associated with the ciliate Paramecium, suggests an alternative scenario for the evolution of Rickettsiales.</title>
        <authorList>
            <person name="Castelli M."/>
            <person name="Sabaneyeva E."/>
            <person name="Lanzoni O."/>
            <person name="Lebedeva N."/>
            <person name="Floriano A.M."/>
            <person name="Gaiarsa S."/>
            <person name="Benken K."/>
            <person name="Modeo L."/>
            <person name="Bandi C."/>
            <person name="Potekhin A."/>
            <person name="Sassera D."/>
            <person name="Petroni G."/>
        </authorList>
    </citation>
    <scope>NUCLEOTIDE SEQUENCE [LARGE SCALE GENOMIC DNA]</scope>
    <source>
        <strain evidence="14">CyL4-1</strain>
    </source>
</reference>
<keyword evidence="12 13" id="KW-0472">Membrane</keyword>
<dbReference type="AlphaFoldDB" id="A0A5B8XEU4"/>
<dbReference type="NCBIfam" id="TIGR00739">
    <property type="entry name" value="yajC"/>
    <property type="match status" value="1"/>
</dbReference>
<keyword evidence="9" id="KW-0653">Protein transport</keyword>
<evidence type="ECO:0000256" key="8">
    <source>
        <dbReference type="ARBA" id="ARBA00022692"/>
    </source>
</evidence>
<protein>
    <recommendedName>
        <fullName evidence="5">Sec translocon accessory complex subunit YajC</fullName>
    </recommendedName>
</protein>
<evidence type="ECO:0000256" key="13">
    <source>
        <dbReference type="SAM" id="Phobius"/>
    </source>
</evidence>
<evidence type="ECO:0000256" key="10">
    <source>
        <dbReference type="ARBA" id="ARBA00022989"/>
    </source>
</evidence>
<dbReference type="SMART" id="SM01323">
    <property type="entry name" value="YajC"/>
    <property type="match status" value="1"/>
</dbReference>